<evidence type="ECO:0000313" key="2">
    <source>
        <dbReference type="Proteomes" id="UP000522081"/>
    </source>
</evidence>
<dbReference type="RefSeq" id="WP_179407866.1">
    <property type="nucleotide sequence ID" value="NZ_BMGF01000004.1"/>
</dbReference>
<dbReference type="Pfam" id="PF08837">
    <property type="entry name" value="DUF1810"/>
    <property type="match status" value="1"/>
</dbReference>
<dbReference type="InterPro" id="IPR036287">
    <property type="entry name" value="Rv1873-like_sf"/>
</dbReference>
<organism evidence="1 2">
    <name type="scientific">Novosphingobium marinum</name>
    <dbReference type="NCBI Taxonomy" id="1514948"/>
    <lineage>
        <taxon>Bacteria</taxon>
        <taxon>Pseudomonadati</taxon>
        <taxon>Pseudomonadota</taxon>
        <taxon>Alphaproteobacteria</taxon>
        <taxon>Sphingomonadales</taxon>
        <taxon>Sphingomonadaceae</taxon>
        <taxon>Novosphingobium</taxon>
    </lineage>
</organism>
<evidence type="ECO:0000313" key="1">
    <source>
        <dbReference type="EMBL" id="NYH96011.1"/>
    </source>
</evidence>
<dbReference type="Gene3D" id="1.25.40.380">
    <property type="entry name" value="Protein of unknown function DUF1810"/>
    <property type="match status" value="1"/>
</dbReference>
<gene>
    <name evidence="1" type="ORF">FHS75_002343</name>
</gene>
<dbReference type="SUPFAM" id="SSF140736">
    <property type="entry name" value="Rv1873-like"/>
    <property type="match status" value="1"/>
</dbReference>
<reference evidence="1 2" key="1">
    <citation type="submission" date="2020-07" db="EMBL/GenBank/DDBJ databases">
        <title>Genomic Encyclopedia of Type Strains, Phase IV (KMG-IV): sequencing the most valuable type-strain genomes for metagenomic binning, comparative biology and taxonomic classification.</title>
        <authorList>
            <person name="Goeker M."/>
        </authorList>
    </citation>
    <scope>NUCLEOTIDE SEQUENCE [LARGE SCALE GENOMIC DNA]</scope>
    <source>
        <strain evidence="1 2">DSM 29043</strain>
    </source>
</reference>
<proteinExistence type="predicted"/>
<comment type="caution">
    <text evidence="1">The sequence shown here is derived from an EMBL/GenBank/DDBJ whole genome shotgun (WGS) entry which is preliminary data.</text>
</comment>
<accession>A0A7Y9XWP8</accession>
<name>A0A7Y9XWP8_9SPHN</name>
<dbReference type="EMBL" id="JACBZF010000004">
    <property type="protein sequence ID" value="NYH96011.1"/>
    <property type="molecule type" value="Genomic_DNA"/>
</dbReference>
<dbReference type="InterPro" id="IPR014937">
    <property type="entry name" value="DUF1810"/>
</dbReference>
<keyword evidence="2" id="KW-1185">Reference proteome</keyword>
<protein>
    <submittedName>
        <fullName evidence="1">Uncharacterized protein (DUF1810 family)</fullName>
    </submittedName>
</protein>
<dbReference type="PIRSF" id="PIRSF008546">
    <property type="entry name" value="UCP008546"/>
    <property type="match status" value="1"/>
</dbReference>
<dbReference type="Proteomes" id="UP000522081">
    <property type="component" value="Unassembled WGS sequence"/>
</dbReference>
<sequence length="135" mass="14944">MALSRFHEAQEGTYQTALAELQAGAKRTHWMWFVFPQIAGLGSSSTARFYAIADMAEARAYLADPVLGPRLDACTDAMLCWAGKKSSRDILGPVDAMKFRSSMTLFEASGGNDRFARALEAFENDQRDEATLKRL</sequence>
<dbReference type="AlphaFoldDB" id="A0A7Y9XWP8"/>